<dbReference type="PANTHER" id="PTHR14095">
    <property type="entry name" value="PHOSPHATASE 2A REGULATORY SUBUNIT-RELATED"/>
    <property type="match status" value="1"/>
</dbReference>
<dbReference type="InterPro" id="IPR018247">
    <property type="entry name" value="EF_Hand_1_Ca_BS"/>
</dbReference>
<keyword evidence="5" id="KW-1185">Reference proteome</keyword>
<keyword evidence="1" id="KW-0479">Metal-binding</keyword>
<dbReference type="PANTHER" id="PTHR14095:SF0">
    <property type="entry name" value="MIP22305P"/>
    <property type="match status" value="1"/>
</dbReference>
<proteinExistence type="predicted"/>
<accession>A0A0N5C996</accession>
<dbReference type="PROSITE" id="PS00018">
    <property type="entry name" value="EF_HAND_1"/>
    <property type="match status" value="1"/>
</dbReference>
<organism evidence="5 6">
    <name type="scientific">Strongyloides papillosus</name>
    <name type="common">Intestinal threadworm</name>
    <dbReference type="NCBI Taxonomy" id="174720"/>
    <lineage>
        <taxon>Eukaryota</taxon>
        <taxon>Metazoa</taxon>
        <taxon>Ecdysozoa</taxon>
        <taxon>Nematoda</taxon>
        <taxon>Chromadorea</taxon>
        <taxon>Rhabditida</taxon>
        <taxon>Tylenchina</taxon>
        <taxon>Panagrolaimomorpha</taxon>
        <taxon>Strongyloidoidea</taxon>
        <taxon>Strongyloididae</taxon>
        <taxon>Strongyloides</taxon>
    </lineage>
</organism>
<dbReference type="Pfam" id="PF17958">
    <property type="entry name" value="EF-hand_13"/>
    <property type="match status" value="1"/>
</dbReference>
<dbReference type="Gene3D" id="1.10.238.230">
    <property type="match status" value="1"/>
</dbReference>
<evidence type="ECO:0000313" key="5">
    <source>
        <dbReference type="Proteomes" id="UP000046392"/>
    </source>
</evidence>
<dbReference type="GO" id="GO:0019888">
    <property type="term" value="F:protein phosphatase regulator activity"/>
    <property type="evidence" value="ECO:0007669"/>
    <property type="project" value="TreeGrafter"/>
</dbReference>
<dbReference type="STRING" id="174720.A0A0N5C996"/>
<dbReference type="InterPro" id="IPR002048">
    <property type="entry name" value="EF_hand_dom"/>
</dbReference>
<evidence type="ECO:0000256" key="1">
    <source>
        <dbReference type="ARBA" id="ARBA00022723"/>
    </source>
</evidence>
<evidence type="ECO:0000259" key="4">
    <source>
        <dbReference type="PROSITE" id="PS50222"/>
    </source>
</evidence>
<dbReference type="GO" id="GO:0000159">
    <property type="term" value="C:protein phosphatase type 2A complex"/>
    <property type="evidence" value="ECO:0007669"/>
    <property type="project" value="TreeGrafter"/>
</dbReference>
<reference evidence="6" key="1">
    <citation type="submission" date="2017-02" db="UniProtKB">
        <authorList>
            <consortium name="WormBaseParasite"/>
        </authorList>
    </citation>
    <scope>IDENTIFICATION</scope>
</reference>
<dbReference type="PROSITE" id="PS50222">
    <property type="entry name" value="EF_HAND_2"/>
    <property type="match status" value="1"/>
</dbReference>
<dbReference type="AlphaFoldDB" id="A0A0N5C996"/>
<name>A0A0N5C996_STREA</name>
<protein>
    <submittedName>
        <fullName evidence="6">EF-hand domain-containing protein</fullName>
    </submittedName>
</protein>
<dbReference type="Gene3D" id="1.10.238.10">
    <property type="entry name" value="EF-hand"/>
    <property type="match status" value="1"/>
</dbReference>
<dbReference type="InterPro" id="IPR041534">
    <property type="entry name" value="EF-hand_13"/>
</dbReference>
<sequence length="618" mass="71418">MSTNNRGIGQLDLSLLETSAEGLKFSRKNIEAFLNNLKVVAESLEIRSSQSYNKDMAFESINDLNSSFQYNPNDEPIVGIESLNLYDKDSSFDDNKNVTPQRNGYKKNRNGIHDIQNSSSTPSSPKPPVSPRSIKESKIISEINVFLKSPRKMEDEFDEATVVRQFSQIAQCTAEESKENIRSLSSKISHLNNSYETSDNNVIPSFYFPYGRPLQYSDVTQLSNTIEQVFKRFPEKAIRAKDFGQVCASIGKPNMWSRILVNGCLGKDASDSDVVSYEVFRTYWLKLTSECFDDASIFIRLLVDGASSDSDSTPRRKYLVAEDFRPLISHVIYTIRDLDVLKNAPIFHSIYIDTVITRIFWRVSRTWLNKITAGELRKSNFLDVYGSLDKMENINDEHYFFSYIHFYVIYCKFWELDEDHDMMITPEDFVRYSDGALPSRVIDRIFKVNQYLKKYPKNSEVPGSLDYSDFTLFLLADENKRHNKSLEYWFRILDINGDGRLSFDEMVHFHEEVIRNVRVRVADCKSMKDTLCHAFDMISPVNDHCITLNDIKRKQELTDGELPQSCDDTDVDIVEWDNFCSKYYEMITDENDDSFNCGDEEEHLNFSEIDSDNSTNGD</sequence>
<dbReference type="SUPFAM" id="SSF47473">
    <property type="entry name" value="EF-hand"/>
    <property type="match status" value="1"/>
</dbReference>
<dbReference type="Gene3D" id="1.10.238.220">
    <property type="match status" value="1"/>
</dbReference>
<evidence type="ECO:0000256" key="2">
    <source>
        <dbReference type="ARBA" id="ARBA00022837"/>
    </source>
</evidence>
<keyword evidence="2" id="KW-0106">Calcium</keyword>
<evidence type="ECO:0000256" key="3">
    <source>
        <dbReference type="SAM" id="MobiDB-lite"/>
    </source>
</evidence>
<evidence type="ECO:0000313" key="6">
    <source>
        <dbReference type="WBParaSite" id="SPAL_0001447900.1"/>
    </source>
</evidence>
<dbReference type="InterPro" id="IPR011992">
    <property type="entry name" value="EF-hand-dom_pair"/>
</dbReference>
<dbReference type="GO" id="GO:0005509">
    <property type="term" value="F:calcium ion binding"/>
    <property type="evidence" value="ECO:0007669"/>
    <property type="project" value="InterPro"/>
</dbReference>
<dbReference type="WBParaSite" id="SPAL_0001447900.1">
    <property type="protein sequence ID" value="SPAL_0001447900.1"/>
    <property type="gene ID" value="SPAL_0001447900"/>
</dbReference>
<feature type="region of interest" description="Disordered" evidence="3">
    <location>
        <begin position="89"/>
        <end position="134"/>
    </location>
</feature>
<dbReference type="Proteomes" id="UP000046392">
    <property type="component" value="Unplaced"/>
</dbReference>
<feature type="domain" description="EF-hand" evidence="4">
    <location>
        <begin position="481"/>
        <end position="516"/>
    </location>
</feature>